<dbReference type="Pfam" id="PF00557">
    <property type="entry name" value="Peptidase_M24"/>
    <property type="match status" value="1"/>
</dbReference>
<keyword evidence="11" id="KW-1185">Reference proteome</keyword>
<dbReference type="AlphaFoldDB" id="A0A2T9YLD2"/>
<proteinExistence type="inferred from homology"/>
<evidence type="ECO:0000313" key="10">
    <source>
        <dbReference type="EMBL" id="PVU93147.1"/>
    </source>
</evidence>
<feature type="domain" description="Peptidase M24" evidence="7">
    <location>
        <begin position="322"/>
        <end position="539"/>
    </location>
</feature>
<name>A0A2T9YLD2_9FUNG</name>
<evidence type="ECO:0000256" key="5">
    <source>
        <dbReference type="ARBA" id="ARBA00023211"/>
    </source>
</evidence>
<dbReference type="InterPro" id="IPR000994">
    <property type="entry name" value="Pept_M24"/>
</dbReference>
<dbReference type="Gene3D" id="3.90.230.10">
    <property type="entry name" value="Creatinase/methionine aminopeptidase superfamily"/>
    <property type="match status" value="1"/>
</dbReference>
<dbReference type="GO" id="GO:0005737">
    <property type="term" value="C:cytoplasm"/>
    <property type="evidence" value="ECO:0007669"/>
    <property type="project" value="UniProtKB-ARBA"/>
</dbReference>
<comment type="caution">
    <text evidence="10">The sequence shown here is derived from an EMBL/GenBank/DDBJ whole genome shotgun (WGS) entry which is preliminary data.</text>
</comment>
<dbReference type="GO" id="GO:0046872">
    <property type="term" value="F:metal ion binding"/>
    <property type="evidence" value="ECO:0007669"/>
    <property type="project" value="UniProtKB-KW"/>
</dbReference>
<dbReference type="InterPro" id="IPR032416">
    <property type="entry name" value="Peptidase_M24_C"/>
</dbReference>
<evidence type="ECO:0000256" key="1">
    <source>
        <dbReference type="ARBA" id="ARBA00001936"/>
    </source>
</evidence>
<evidence type="ECO:0000256" key="3">
    <source>
        <dbReference type="ARBA" id="ARBA00022723"/>
    </source>
</evidence>
<dbReference type="Proteomes" id="UP000245699">
    <property type="component" value="Unassembled WGS sequence"/>
</dbReference>
<evidence type="ECO:0008006" key="12">
    <source>
        <dbReference type="Google" id="ProtNLM"/>
    </source>
</evidence>
<evidence type="ECO:0000256" key="2">
    <source>
        <dbReference type="ARBA" id="ARBA00008766"/>
    </source>
</evidence>
<keyword evidence="3 6" id="KW-0479">Metal-binding</keyword>
<comment type="cofactor">
    <cofactor evidence="1">
        <name>Mn(2+)</name>
        <dbReference type="ChEBI" id="CHEBI:29035"/>
    </cofactor>
</comment>
<gene>
    <name evidence="10" type="ORF">BB559_003417</name>
</gene>
<comment type="similarity">
    <text evidence="2 6">Belongs to the peptidase M24B family.</text>
</comment>
<evidence type="ECO:0000256" key="4">
    <source>
        <dbReference type="ARBA" id="ARBA00022801"/>
    </source>
</evidence>
<protein>
    <recommendedName>
        <fullName evidence="12">Xaa-Pro aminopeptidase P</fullName>
    </recommendedName>
</protein>
<evidence type="ECO:0000313" key="11">
    <source>
        <dbReference type="Proteomes" id="UP000245699"/>
    </source>
</evidence>
<feature type="domain" description="Creatinase N-terminal" evidence="8">
    <location>
        <begin position="15"/>
        <end position="149"/>
    </location>
</feature>
<dbReference type="FunFam" id="3.90.230.10:FF:000007">
    <property type="entry name" value="Xaa-Pro aminopeptidase P"/>
    <property type="match status" value="1"/>
</dbReference>
<dbReference type="CDD" id="cd01085">
    <property type="entry name" value="APP"/>
    <property type="match status" value="1"/>
</dbReference>
<dbReference type="Pfam" id="PF16188">
    <property type="entry name" value="Peptidase_M24_C"/>
    <property type="match status" value="1"/>
</dbReference>
<dbReference type="SUPFAM" id="SSF53092">
    <property type="entry name" value="Creatinase/prolidase N-terminal domain"/>
    <property type="match status" value="1"/>
</dbReference>
<evidence type="ECO:0000259" key="9">
    <source>
        <dbReference type="Pfam" id="PF16188"/>
    </source>
</evidence>
<dbReference type="PROSITE" id="PS00491">
    <property type="entry name" value="PROLINE_PEPTIDASE"/>
    <property type="match status" value="1"/>
</dbReference>
<accession>A0A2T9YLD2</accession>
<reference evidence="10 11" key="1">
    <citation type="journal article" date="2018" name="MBio">
        <title>Comparative Genomics Reveals the Core Gene Toolbox for the Fungus-Insect Symbiosis.</title>
        <authorList>
            <person name="Wang Y."/>
            <person name="Stata M."/>
            <person name="Wang W."/>
            <person name="Stajich J.E."/>
            <person name="White M.M."/>
            <person name="Moncalvo J.M."/>
        </authorList>
    </citation>
    <scope>NUCLEOTIDE SEQUENCE [LARGE SCALE GENOMIC DNA]</scope>
    <source>
        <strain evidence="10 11">AUS-77-4</strain>
    </source>
</reference>
<dbReference type="PANTHER" id="PTHR43763:SF6">
    <property type="entry name" value="XAA-PRO AMINOPEPTIDASE 1"/>
    <property type="match status" value="1"/>
</dbReference>
<dbReference type="Pfam" id="PF01321">
    <property type="entry name" value="Creatinase_N"/>
    <property type="match status" value="1"/>
</dbReference>
<evidence type="ECO:0000259" key="8">
    <source>
        <dbReference type="Pfam" id="PF01321"/>
    </source>
</evidence>
<dbReference type="PANTHER" id="PTHR43763">
    <property type="entry name" value="XAA-PRO AMINOPEPTIDASE 1"/>
    <property type="match status" value="1"/>
</dbReference>
<dbReference type="Pfam" id="PF16189">
    <property type="entry name" value="Creatinase_N_2"/>
    <property type="match status" value="1"/>
</dbReference>
<evidence type="ECO:0000259" key="7">
    <source>
        <dbReference type="Pfam" id="PF00557"/>
    </source>
</evidence>
<dbReference type="FunFam" id="3.40.350.10:FF:000003">
    <property type="entry name" value="Xaa-pro aminopeptidase P"/>
    <property type="match status" value="1"/>
</dbReference>
<dbReference type="InterPro" id="IPR033740">
    <property type="entry name" value="Pept_M24B"/>
</dbReference>
<dbReference type="GO" id="GO:0070006">
    <property type="term" value="F:metalloaminopeptidase activity"/>
    <property type="evidence" value="ECO:0007669"/>
    <property type="project" value="InterPro"/>
</dbReference>
<dbReference type="OrthoDB" id="9995434at2759"/>
<dbReference type="STRING" id="61424.A0A2T9YLD2"/>
<dbReference type="InterPro" id="IPR029149">
    <property type="entry name" value="Creatin/AminoP/Spt16_N"/>
</dbReference>
<dbReference type="InterPro" id="IPR001131">
    <property type="entry name" value="Peptidase_M24B_aminopep-P_CS"/>
</dbReference>
<dbReference type="SUPFAM" id="SSF55920">
    <property type="entry name" value="Creatinase/aminopeptidase"/>
    <property type="match status" value="1"/>
</dbReference>
<evidence type="ECO:0000256" key="6">
    <source>
        <dbReference type="RuleBase" id="RU000590"/>
    </source>
</evidence>
<dbReference type="InterPro" id="IPR050422">
    <property type="entry name" value="X-Pro_aminopeptidase_P"/>
</dbReference>
<dbReference type="InterPro" id="IPR000587">
    <property type="entry name" value="Creatinase_N"/>
</dbReference>
<keyword evidence="5" id="KW-0464">Manganese</keyword>
<dbReference type="InterPro" id="IPR036005">
    <property type="entry name" value="Creatinase/aminopeptidase-like"/>
</dbReference>
<keyword evidence="4" id="KW-0378">Hydrolase</keyword>
<organism evidence="10 11">
    <name type="scientific">Furculomyces boomerangus</name>
    <dbReference type="NCBI Taxonomy" id="61424"/>
    <lineage>
        <taxon>Eukaryota</taxon>
        <taxon>Fungi</taxon>
        <taxon>Fungi incertae sedis</taxon>
        <taxon>Zoopagomycota</taxon>
        <taxon>Kickxellomycotina</taxon>
        <taxon>Harpellomycetes</taxon>
        <taxon>Harpellales</taxon>
        <taxon>Harpellaceae</taxon>
        <taxon>Furculomyces</taxon>
    </lineage>
</organism>
<feature type="domain" description="Peptidase M24 C-terminal" evidence="9">
    <location>
        <begin position="552"/>
        <end position="614"/>
    </location>
</feature>
<dbReference type="Gene3D" id="3.40.350.10">
    <property type="entry name" value="Creatinase/prolidase N-terminal domain"/>
    <property type="match status" value="2"/>
</dbReference>
<dbReference type="EMBL" id="MBFT01000332">
    <property type="protein sequence ID" value="PVU93147.1"/>
    <property type="molecule type" value="Genomic_DNA"/>
</dbReference>
<sequence length="614" mass="68026">MSDSTAANPVNTTDRVSALRKLMQDPKYNLDAYIIPSEDAHQSEYVAACDKRREFISGFSGSAGTAIVTNSAAYLFTDGRYHAQASIELDKNWTLMRVGVPDVPTVPKFLAELPGGSTVGIDPSLLSVNEADNYTKILEEKGSKIVGVKDNLVDAVWENKPSMPKESIFYLDIKFSGKSWIDKVSQVRKEAEKLGASGVLVAALDQIAWLFNLRGNDIMYNPLFFSYSLITKDKVSLFVDSSKLTKEALESLNGVEILPYNAIFSALESESASLAESKSKLITDSSVSWALINTLGEQNCLKKMSPITHLKAIKNETELNGTRQCHIRDGVAMAKWYGWLEHELIFNGGHLKLSECDVADKLESLRREQENCVGLSFDTISSVGPNGAIIHYSPSRGSDLKLDINQIYLVDSGGQYYDGTTDVTRTWHFGTPTAWERECFTRVLKGHIGLDSIVFPEGTNGYALDTMARASLWNAGLDYRHGTGHGIGSFLNVHEGPHGISFRPGSLDNPLKAGMLVTNEPGYYEEGKFGIRIENTCEVVYHKTPNNFGGMKFLKLEPVTLCPIQTKLIVVSLLTHEEVEWVNNYHKRVWDTLSPLLEKGSPAYNWLDRNTSPI</sequence>